<comment type="caution">
    <text evidence="3">The sequence shown here is derived from an EMBL/GenBank/DDBJ whole genome shotgun (WGS) entry which is preliminary data.</text>
</comment>
<keyword evidence="3" id="KW-0378">Hydrolase</keyword>
<organism evidence="3 4">
    <name type="scientific">Trichonephila clavata</name>
    <name type="common">Joro spider</name>
    <name type="synonym">Nephila clavata</name>
    <dbReference type="NCBI Taxonomy" id="2740835"/>
    <lineage>
        <taxon>Eukaryota</taxon>
        <taxon>Metazoa</taxon>
        <taxon>Ecdysozoa</taxon>
        <taxon>Arthropoda</taxon>
        <taxon>Chelicerata</taxon>
        <taxon>Arachnida</taxon>
        <taxon>Araneae</taxon>
        <taxon>Araneomorphae</taxon>
        <taxon>Entelegynae</taxon>
        <taxon>Araneoidea</taxon>
        <taxon>Nephilidae</taxon>
        <taxon>Trichonephila</taxon>
    </lineage>
</organism>
<dbReference type="Proteomes" id="UP000887116">
    <property type="component" value="Unassembled WGS sequence"/>
</dbReference>
<name>A0A8X6M3F0_TRICU</name>
<protein>
    <submittedName>
        <fullName evidence="3">ATP-dependent DNA helicase</fullName>
    </submittedName>
</protein>
<evidence type="ECO:0000259" key="2">
    <source>
        <dbReference type="Pfam" id="PF14214"/>
    </source>
</evidence>
<evidence type="ECO:0000313" key="4">
    <source>
        <dbReference type="Proteomes" id="UP000887116"/>
    </source>
</evidence>
<keyword evidence="3" id="KW-0547">Nucleotide-binding</keyword>
<gene>
    <name evidence="3" type="ORF">TNCT_391201</name>
</gene>
<dbReference type="InterPro" id="IPR025476">
    <property type="entry name" value="Helitron_helicase-like"/>
</dbReference>
<dbReference type="AlphaFoldDB" id="A0A8X6M3F0"/>
<evidence type="ECO:0000313" key="3">
    <source>
        <dbReference type="EMBL" id="GFR30582.1"/>
    </source>
</evidence>
<accession>A0A8X6M3F0</accession>
<keyword evidence="3" id="KW-0347">Helicase</keyword>
<sequence>MAMSKLRRVDRRGVTPQHLLYMAMKIIRFRVRDSLTFKHVGKNANIARPQIESEEYINNCIENNLAFQRAIPNSMWYWSDRKRDLFSMIRQLGKPTVFLTMSANEIGWTGLLQLLYKFKNKGREISKDIQFITEEYSCAAYVVEYVNKANRGISNLQRQIIKIMDEHSDFDIVEITRKMSIDMLNTVEMTSQEAAWYLLHYKVKKRFSSVRKIVTFEDQYSKTVQEKKAQKLEENSPPTLDKPKTPEASSADSKNVTIKKYSAFGGLRFKPKRISTHLKGDIFDSNETKTE</sequence>
<feature type="region of interest" description="Disordered" evidence="1">
    <location>
        <begin position="227"/>
        <end position="253"/>
    </location>
</feature>
<reference evidence="3" key="1">
    <citation type="submission" date="2020-07" db="EMBL/GenBank/DDBJ databases">
        <title>Multicomponent nature underlies the extraordinary mechanical properties of spider dragline silk.</title>
        <authorList>
            <person name="Kono N."/>
            <person name="Nakamura H."/>
            <person name="Mori M."/>
            <person name="Yoshida Y."/>
            <person name="Ohtoshi R."/>
            <person name="Malay A.D."/>
            <person name="Moran D.A.P."/>
            <person name="Tomita M."/>
            <person name="Numata K."/>
            <person name="Arakawa K."/>
        </authorList>
    </citation>
    <scope>NUCLEOTIDE SEQUENCE</scope>
</reference>
<dbReference type="Pfam" id="PF14214">
    <property type="entry name" value="Helitron_like_N"/>
    <property type="match status" value="1"/>
</dbReference>
<evidence type="ECO:0000256" key="1">
    <source>
        <dbReference type="SAM" id="MobiDB-lite"/>
    </source>
</evidence>
<keyword evidence="3" id="KW-0067">ATP-binding</keyword>
<proteinExistence type="predicted"/>
<feature type="domain" description="Helitron helicase-like" evidence="2">
    <location>
        <begin position="52"/>
        <end position="119"/>
    </location>
</feature>
<dbReference type="GO" id="GO:0004386">
    <property type="term" value="F:helicase activity"/>
    <property type="evidence" value="ECO:0007669"/>
    <property type="project" value="UniProtKB-KW"/>
</dbReference>
<keyword evidence="4" id="KW-1185">Reference proteome</keyword>
<dbReference type="EMBL" id="BMAO01019447">
    <property type="protein sequence ID" value="GFR30582.1"/>
    <property type="molecule type" value="Genomic_DNA"/>
</dbReference>